<comment type="caution">
    <text evidence="7">The sequence shown here is derived from an EMBL/GenBank/DDBJ whole genome shotgun (WGS) entry which is preliminary data.</text>
</comment>
<keyword evidence="4" id="KW-0067">ATP-binding</keyword>
<evidence type="ECO:0000256" key="2">
    <source>
        <dbReference type="ARBA" id="ARBA00022741"/>
    </source>
</evidence>
<keyword evidence="8" id="KW-1185">Reference proteome</keyword>
<evidence type="ECO:0000256" key="1">
    <source>
        <dbReference type="ARBA" id="ARBA00022679"/>
    </source>
</evidence>
<accession>A0A9W6LDS1</accession>
<dbReference type="Pfam" id="PF13614">
    <property type="entry name" value="AAA_31"/>
    <property type="match status" value="1"/>
</dbReference>
<keyword evidence="5" id="KW-0829">Tyrosine-protein kinase</keyword>
<dbReference type="InterPro" id="IPR027417">
    <property type="entry name" value="P-loop_NTPase"/>
</dbReference>
<dbReference type="GO" id="GO:0004713">
    <property type="term" value="F:protein tyrosine kinase activity"/>
    <property type="evidence" value="ECO:0007669"/>
    <property type="project" value="UniProtKB-KW"/>
</dbReference>
<keyword evidence="3" id="KW-0418">Kinase</keyword>
<reference evidence="7" key="1">
    <citation type="submission" date="2022-12" db="EMBL/GenBank/DDBJ databases">
        <title>Reference genome sequencing for broad-spectrum identification of bacterial and archaeal isolates by mass spectrometry.</title>
        <authorList>
            <person name="Sekiguchi Y."/>
            <person name="Tourlousse D.M."/>
        </authorList>
    </citation>
    <scope>NUCLEOTIDE SEQUENCE</scope>
    <source>
        <strain evidence="7">H2</strain>
    </source>
</reference>
<dbReference type="GO" id="GO:0005524">
    <property type="term" value="F:ATP binding"/>
    <property type="evidence" value="ECO:0007669"/>
    <property type="project" value="UniProtKB-KW"/>
</dbReference>
<keyword evidence="1" id="KW-0808">Transferase</keyword>
<dbReference type="NCBIfam" id="TIGR03018">
    <property type="entry name" value="pepcterm_TyrKin"/>
    <property type="match status" value="1"/>
</dbReference>
<dbReference type="AlphaFoldDB" id="A0A9W6LDS1"/>
<protein>
    <submittedName>
        <fullName evidence="7">Polysaccharide biosynthesis protein</fullName>
    </submittedName>
</protein>
<dbReference type="Proteomes" id="UP001144352">
    <property type="component" value="Unassembled WGS sequence"/>
</dbReference>
<evidence type="ECO:0000313" key="8">
    <source>
        <dbReference type="Proteomes" id="UP001144352"/>
    </source>
</evidence>
<dbReference type="Gene3D" id="3.40.50.300">
    <property type="entry name" value="P-loop containing nucleotide triphosphate hydrolases"/>
    <property type="match status" value="1"/>
</dbReference>
<sequence>MSRIESILEKAAKMRQDKTPEGNTVAVEQREMPRPVIEPEVFQPDTRIAVDNPYLVTISEPRSPITEEYRKLKSIILKLTNSGQFKNTIMVTSAVSGEGKTITSINLAVALAQEFDHTVLLVDADLRRPGTSSYLGIRAEVGLSDCLYGKVDVKDALVKTGIGKLVVLPAGSRVENPVELLSSGRMQSFIAEIKNRYPDRYIIIDTPPLLSFAETYSLANMVDGVIFVVKEGGATMSNVKDALGHLKKEKVYGVVYNNVGINRFDENYRYRNYYAYYKDNGAQ</sequence>
<evidence type="ECO:0000256" key="4">
    <source>
        <dbReference type="ARBA" id="ARBA00022840"/>
    </source>
</evidence>
<keyword evidence="2" id="KW-0547">Nucleotide-binding</keyword>
<feature type="domain" description="AAA" evidence="6">
    <location>
        <begin position="88"/>
        <end position="231"/>
    </location>
</feature>
<evidence type="ECO:0000259" key="6">
    <source>
        <dbReference type="Pfam" id="PF13614"/>
    </source>
</evidence>
<evidence type="ECO:0000313" key="7">
    <source>
        <dbReference type="EMBL" id="GLI39255.1"/>
    </source>
</evidence>
<dbReference type="EMBL" id="BSDS01000002">
    <property type="protein sequence ID" value="GLI39255.1"/>
    <property type="molecule type" value="Genomic_DNA"/>
</dbReference>
<dbReference type="InterPro" id="IPR050445">
    <property type="entry name" value="Bact_polysacc_biosynth/exp"/>
</dbReference>
<dbReference type="SUPFAM" id="SSF52540">
    <property type="entry name" value="P-loop containing nucleoside triphosphate hydrolases"/>
    <property type="match status" value="1"/>
</dbReference>
<dbReference type="CDD" id="cd05387">
    <property type="entry name" value="BY-kinase"/>
    <property type="match status" value="1"/>
</dbReference>
<proteinExistence type="predicted"/>
<evidence type="ECO:0000256" key="3">
    <source>
        <dbReference type="ARBA" id="ARBA00022777"/>
    </source>
</evidence>
<dbReference type="RefSeq" id="WP_214185139.1">
    <property type="nucleotide sequence ID" value="NZ_BSDS01000002.1"/>
</dbReference>
<organism evidence="7 8">
    <name type="scientific">Geobacter hydrogenophilus</name>
    <dbReference type="NCBI Taxonomy" id="40983"/>
    <lineage>
        <taxon>Bacteria</taxon>
        <taxon>Pseudomonadati</taxon>
        <taxon>Thermodesulfobacteriota</taxon>
        <taxon>Desulfuromonadia</taxon>
        <taxon>Geobacterales</taxon>
        <taxon>Geobacteraceae</taxon>
        <taxon>Geobacter</taxon>
    </lineage>
</organism>
<dbReference type="InterPro" id="IPR025669">
    <property type="entry name" value="AAA_dom"/>
</dbReference>
<dbReference type="PANTHER" id="PTHR32309">
    <property type="entry name" value="TYROSINE-PROTEIN KINASE"/>
    <property type="match status" value="1"/>
</dbReference>
<dbReference type="PANTHER" id="PTHR32309:SF31">
    <property type="entry name" value="CAPSULAR EXOPOLYSACCHARIDE FAMILY"/>
    <property type="match status" value="1"/>
</dbReference>
<evidence type="ECO:0000256" key="5">
    <source>
        <dbReference type="ARBA" id="ARBA00023137"/>
    </source>
</evidence>
<dbReference type="NCBIfam" id="TIGR01007">
    <property type="entry name" value="eps_fam"/>
    <property type="match status" value="1"/>
</dbReference>
<dbReference type="InterPro" id="IPR005702">
    <property type="entry name" value="Wzc-like_C"/>
</dbReference>
<name>A0A9W6LDS1_9BACT</name>
<gene>
    <name evidence="7" type="ORF">GHYDROH2_27560</name>
</gene>